<evidence type="ECO:0000259" key="6">
    <source>
        <dbReference type="Pfam" id="PF00441"/>
    </source>
</evidence>
<dbReference type="Gene3D" id="1.10.540.10">
    <property type="entry name" value="Acyl-CoA dehydrogenase/oxidase, N-terminal domain"/>
    <property type="match status" value="1"/>
</dbReference>
<dbReference type="Gene3D" id="1.20.140.10">
    <property type="entry name" value="Butyryl-CoA Dehydrogenase, subunit A, domain 3"/>
    <property type="match status" value="1"/>
</dbReference>
<evidence type="ECO:0000256" key="3">
    <source>
        <dbReference type="ARBA" id="ARBA00022630"/>
    </source>
</evidence>
<dbReference type="InterPro" id="IPR006089">
    <property type="entry name" value="Acyl-CoA_DH_CS"/>
</dbReference>
<dbReference type="Pfam" id="PF02771">
    <property type="entry name" value="Acyl-CoA_dh_N"/>
    <property type="match status" value="1"/>
</dbReference>
<reference evidence="10" key="1">
    <citation type="journal article" date="2014" name="Int. J. Syst. Evol. Microbiol.">
        <title>Complete genome of a new Firmicutes species belonging to the dominant human colonic microbiota ('Ruminococcus bicirculans') reveals two chromosomes and a selective capacity to utilize plant glucans.</title>
        <authorList>
            <consortium name="NISC Comparative Sequencing Program"/>
            <person name="Wegmann U."/>
            <person name="Louis P."/>
            <person name="Goesmann A."/>
            <person name="Henrissat B."/>
            <person name="Duncan S.H."/>
            <person name="Flint H.J."/>
        </authorList>
    </citation>
    <scope>NUCLEOTIDE SEQUENCE</scope>
    <source>
        <strain evidence="10">JCM 9651</strain>
    </source>
</reference>
<reference evidence="11" key="2">
    <citation type="journal article" date="2019" name="Int. J. Syst. Evol. Microbiol.">
        <title>The Global Catalogue of Microorganisms (GCM) 10K type strain sequencing project: providing services to taxonomists for standard genome sequencing and annotation.</title>
        <authorList>
            <consortium name="The Broad Institute Genomics Platform"/>
            <consortium name="The Broad Institute Genome Sequencing Center for Infectious Disease"/>
            <person name="Wu L."/>
            <person name="Ma J."/>
        </authorList>
    </citation>
    <scope>NUCLEOTIDE SEQUENCE [LARGE SCALE GENOMIC DNA]</scope>
    <source>
        <strain evidence="11">JCM 9651</strain>
    </source>
</reference>
<dbReference type="InterPro" id="IPR046373">
    <property type="entry name" value="Acyl-CoA_Oxase/DH_mid-dom_sf"/>
</dbReference>
<evidence type="ECO:0000313" key="10">
    <source>
        <dbReference type="EMBL" id="GAA3379784.1"/>
    </source>
</evidence>
<reference evidence="10" key="3">
    <citation type="submission" date="2023-12" db="EMBL/GenBank/DDBJ databases">
        <authorList>
            <person name="Sun Q."/>
            <person name="Inoue M."/>
        </authorList>
    </citation>
    <scope>NUCLEOTIDE SEQUENCE</scope>
    <source>
        <strain evidence="10">JCM 9651</strain>
    </source>
</reference>
<evidence type="ECO:0008006" key="12">
    <source>
        <dbReference type="Google" id="ProtNLM"/>
    </source>
</evidence>
<name>A0ABP6SLV3_9ACTN</name>
<dbReference type="InterPro" id="IPR037069">
    <property type="entry name" value="AcylCoA_DH/ox_N_sf"/>
</dbReference>
<protein>
    <recommendedName>
        <fullName evidence="12">Acyl-CoA dehydrogenase</fullName>
    </recommendedName>
</protein>
<feature type="domain" description="Acyl-CoA dehydrogenase/oxidase C-terminal" evidence="6">
    <location>
        <begin position="400"/>
        <end position="548"/>
    </location>
</feature>
<dbReference type="SUPFAM" id="SSF56645">
    <property type="entry name" value="Acyl-CoA dehydrogenase NM domain-like"/>
    <property type="match status" value="1"/>
</dbReference>
<evidence type="ECO:0000256" key="1">
    <source>
        <dbReference type="ARBA" id="ARBA00001974"/>
    </source>
</evidence>
<dbReference type="InterPro" id="IPR036250">
    <property type="entry name" value="AcylCo_DH-like_C"/>
</dbReference>
<dbReference type="Pfam" id="PF02770">
    <property type="entry name" value="Acyl-CoA_dh_M"/>
    <property type="match status" value="1"/>
</dbReference>
<keyword evidence="4 5" id="KW-0274">FAD</keyword>
<dbReference type="Pfam" id="PF00441">
    <property type="entry name" value="Acyl-CoA_dh_1"/>
    <property type="match status" value="1"/>
</dbReference>
<dbReference type="SUPFAM" id="SSF47203">
    <property type="entry name" value="Acyl-CoA dehydrogenase C-terminal domain-like"/>
    <property type="match status" value="1"/>
</dbReference>
<accession>A0ABP6SLV3</accession>
<comment type="caution">
    <text evidence="10">The sequence shown here is derived from an EMBL/GenBank/DDBJ whole genome shotgun (WGS) entry which is preliminary data.</text>
</comment>
<comment type="similarity">
    <text evidence="2 5">Belongs to the acyl-CoA dehydrogenase family.</text>
</comment>
<evidence type="ECO:0000259" key="7">
    <source>
        <dbReference type="Pfam" id="PF02770"/>
    </source>
</evidence>
<feature type="domain" description="Acyl-CoA dehydrogenase/oxidase N-terminal" evidence="8">
    <location>
        <begin position="181"/>
        <end position="291"/>
    </location>
</feature>
<organism evidence="10 11">
    <name type="scientific">Streptomyces sannanensis</name>
    <dbReference type="NCBI Taxonomy" id="285536"/>
    <lineage>
        <taxon>Bacteria</taxon>
        <taxon>Bacillati</taxon>
        <taxon>Actinomycetota</taxon>
        <taxon>Actinomycetes</taxon>
        <taxon>Kitasatosporales</taxon>
        <taxon>Streptomycetaceae</taxon>
        <taxon>Streptomyces</taxon>
    </lineage>
</organism>
<proteinExistence type="inferred from homology"/>
<evidence type="ECO:0000256" key="5">
    <source>
        <dbReference type="RuleBase" id="RU362125"/>
    </source>
</evidence>
<dbReference type="EMBL" id="BAAAYL010000001">
    <property type="protein sequence ID" value="GAA3379784.1"/>
    <property type="molecule type" value="Genomic_DNA"/>
</dbReference>
<sequence length="560" mass="59725">MSCAEVLRLLREREAACSPAPNLHVADTEPSLPAALNSRPLQRAVVHEATSGSLRQAAWAIERATGQNIGTRQLMEICARAAADIGAFCTAARRADAVHIDAAELLVLTCDAPGVNMIPSGLRDATRATAEAHAAAGPPQAFRRLPVKGALRCLGLRMSLNDVSPRQLEGAMSARRLLPNEESLGLIRLVRKLAADELAPRVDADEANEAFPRDVFRLLGRVGLLGLPYSEAYGGSSLSYEVYLQVVEEIASVWVSVGVGVSVHVLSCFGLATMGTEEQKQEWLPAMLGGELLGAYCLSEPHAGSDPAAMQTRARLDGDHYVLNGAKAWTTHGGHADYYKVMARTSEDRTGISCFMIPADTEGLTADVPERKMGLTGSTTATMVLRDVRVPVERRIGAEGDGLRIALASLDSGRLGIAAVAVGLAQGALDHAIAYARDRETFGSRIIDHQGVAFLLADMEAAVFSARAATLHAARLKDAGLPFSREASVAKLVATDNAMRVTTDAVQVLGGVGYTREFPVERYMREAKVTQIFEGTNQIQRMVIGRSLAKSNNGDLTLAP</sequence>
<dbReference type="PROSITE" id="PS00072">
    <property type="entry name" value="ACYL_COA_DH_1"/>
    <property type="match status" value="1"/>
</dbReference>
<dbReference type="InterPro" id="IPR013786">
    <property type="entry name" value="AcylCoA_DH/ox_N"/>
</dbReference>
<keyword evidence="11" id="KW-1185">Reference proteome</keyword>
<evidence type="ECO:0000313" key="9">
    <source>
        <dbReference type="EMBL" id="GAA3367908.1"/>
    </source>
</evidence>
<keyword evidence="5" id="KW-0560">Oxidoreductase</keyword>
<dbReference type="InterPro" id="IPR009075">
    <property type="entry name" value="AcylCo_DH/oxidase_C"/>
</dbReference>
<evidence type="ECO:0000259" key="8">
    <source>
        <dbReference type="Pfam" id="PF02771"/>
    </source>
</evidence>
<dbReference type="PANTHER" id="PTHR43884:SF12">
    <property type="entry name" value="ISOVALERYL-COA DEHYDROGENASE, MITOCHONDRIAL-RELATED"/>
    <property type="match status" value="1"/>
</dbReference>
<dbReference type="PANTHER" id="PTHR43884">
    <property type="entry name" value="ACYL-COA DEHYDROGENASE"/>
    <property type="match status" value="1"/>
</dbReference>
<dbReference type="EMBL" id="BAAAYL010000001">
    <property type="protein sequence ID" value="GAA3367908.1"/>
    <property type="molecule type" value="Genomic_DNA"/>
</dbReference>
<evidence type="ECO:0000313" key="11">
    <source>
        <dbReference type="Proteomes" id="UP001499990"/>
    </source>
</evidence>
<feature type="domain" description="Acyl-CoA oxidase/dehydrogenase middle" evidence="7">
    <location>
        <begin position="295"/>
        <end position="388"/>
    </location>
</feature>
<evidence type="ECO:0000256" key="2">
    <source>
        <dbReference type="ARBA" id="ARBA00009347"/>
    </source>
</evidence>
<dbReference type="InterPro" id="IPR006091">
    <property type="entry name" value="Acyl-CoA_Oxase/DH_mid-dom"/>
</dbReference>
<dbReference type="Gene3D" id="2.40.110.10">
    <property type="entry name" value="Butyryl-CoA Dehydrogenase, subunit A, domain 2"/>
    <property type="match status" value="1"/>
</dbReference>
<dbReference type="PROSITE" id="PS00073">
    <property type="entry name" value="ACYL_COA_DH_2"/>
    <property type="match status" value="1"/>
</dbReference>
<gene>
    <name evidence="9" type="ORF">GCM10020367_04090</name>
    <name evidence="10" type="ORF">GCM10020367_64760</name>
</gene>
<keyword evidence="3 5" id="KW-0285">Flavoprotein</keyword>
<dbReference type="InterPro" id="IPR009100">
    <property type="entry name" value="AcylCoA_DH/oxidase_NM_dom_sf"/>
</dbReference>
<evidence type="ECO:0000256" key="4">
    <source>
        <dbReference type="ARBA" id="ARBA00022827"/>
    </source>
</evidence>
<comment type="cofactor">
    <cofactor evidence="1 5">
        <name>FAD</name>
        <dbReference type="ChEBI" id="CHEBI:57692"/>
    </cofactor>
</comment>
<dbReference type="Proteomes" id="UP001499990">
    <property type="component" value="Unassembled WGS sequence"/>
</dbReference>